<name>A0A6C0DJH5_9ZZZZ</name>
<accession>A0A6C0DJH5</accession>
<protein>
    <submittedName>
        <fullName evidence="1">Uncharacterized protein</fullName>
    </submittedName>
</protein>
<sequence length="75" mass="8866">MIVISPTAESDKYFTELAKDTWTNYTLRDSEVEDNVEKGRTLVISCELNMEKETVSVKLHYRYLRGYLYCFVEET</sequence>
<proteinExistence type="predicted"/>
<evidence type="ECO:0000313" key="1">
    <source>
        <dbReference type="EMBL" id="QHT16434.1"/>
    </source>
</evidence>
<dbReference type="AlphaFoldDB" id="A0A6C0DJH5"/>
<organism evidence="1">
    <name type="scientific">viral metagenome</name>
    <dbReference type="NCBI Taxonomy" id="1070528"/>
    <lineage>
        <taxon>unclassified sequences</taxon>
        <taxon>metagenomes</taxon>
        <taxon>organismal metagenomes</taxon>
    </lineage>
</organism>
<dbReference type="EMBL" id="MN739626">
    <property type="protein sequence ID" value="QHT16434.1"/>
    <property type="molecule type" value="Genomic_DNA"/>
</dbReference>
<reference evidence="1" key="1">
    <citation type="journal article" date="2020" name="Nature">
        <title>Giant virus diversity and host interactions through global metagenomics.</title>
        <authorList>
            <person name="Schulz F."/>
            <person name="Roux S."/>
            <person name="Paez-Espino D."/>
            <person name="Jungbluth S."/>
            <person name="Walsh D.A."/>
            <person name="Denef V.J."/>
            <person name="McMahon K.D."/>
            <person name="Konstantinidis K.T."/>
            <person name="Eloe-Fadrosh E.A."/>
            <person name="Kyrpides N.C."/>
            <person name="Woyke T."/>
        </authorList>
    </citation>
    <scope>NUCLEOTIDE SEQUENCE</scope>
    <source>
        <strain evidence="1">GVMAG-M-3300023174-189</strain>
    </source>
</reference>